<evidence type="ECO:0000313" key="6">
    <source>
        <dbReference type="EMBL" id="RDX76334.1"/>
    </source>
</evidence>
<evidence type="ECO:0000256" key="4">
    <source>
        <dbReference type="ARBA" id="ARBA00023098"/>
    </source>
</evidence>
<dbReference type="InterPro" id="IPR001087">
    <property type="entry name" value="GDSL"/>
</dbReference>
<protein>
    <submittedName>
        <fullName evidence="6">GDSL esterase/lipase</fullName>
    </submittedName>
</protein>
<dbReference type="GO" id="GO:0016788">
    <property type="term" value="F:hydrolase activity, acting on ester bonds"/>
    <property type="evidence" value="ECO:0007669"/>
    <property type="project" value="InterPro"/>
</dbReference>
<evidence type="ECO:0000313" key="7">
    <source>
        <dbReference type="Proteomes" id="UP000257109"/>
    </source>
</evidence>
<dbReference type="GO" id="GO:0016042">
    <property type="term" value="P:lipid catabolic process"/>
    <property type="evidence" value="ECO:0007669"/>
    <property type="project" value="UniProtKB-KW"/>
</dbReference>
<reference evidence="6" key="1">
    <citation type="submission" date="2018-05" db="EMBL/GenBank/DDBJ databases">
        <title>Draft genome of Mucuna pruriens seed.</title>
        <authorList>
            <person name="Nnadi N.E."/>
            <person name="Vos R."/>
            <person name="Hasami M.H."/>
            <person name="Devisetty U.K."/>
            <person name="Aguiy J.C."/>
        </authorList>
    </citation>
    <scope>NUCLEOTIDE SEQUENCE [LARGE SCALE GENOMIC DNA]</scope>
    <source>
        <strain evidence="6">JCA_2017</strain>
    </source>
</reference>
<feature type="chain" id="PRO_5016670889" evidence="5">
    <location>
        <begin position="22"/>
        <end position="391"/>
    </location>
</feature>
<evidence type="ECO:0000256" key="1">
    <source>
        <dbReference type="ARBA" id="ARBA00008668"/>
    </source>
</evidence>
<dbReference type="InterPro" id="IPR036514">
    <property type="entry name" value="SGNH_hydro_sf"/>
</dbReference>
<feature type="signal peptide" evidence="5">
    <location>
        <begin position="1"/>
        <end position="21"/>
    </location>
</feature>
<keyword evidence="4" id="KW-0443">Lipid metabolism</keyword>
<dbReference type="Gene3D" id="3.40.50.1110">
    <property type="entry name" value="SGNH hydrolase"/>
    <property type="match status" value="1"/>
</dbReference>
<dbReference type="Pfam" id="PF00657">
    <property type="entry name" value="Lipase_GDSL"/>
    <property type="match status" value="2"/>
</dbReference>
<dbReference type="OrthoDB" id="1600564at2759"/>
<dbReference type="EMBL" id="QJKJ01009538">
    <property type="protein sequence ID" value="RDX76334.1"/>
    <property type="molecule type" value="Genomic_DNA"/>
</dbReference>
<evidence type="ECO:0000256" key="5">
    <source>
        <dbReference type="SAM" id="SignalP"/>
    </source>
</evidence>
<dbReference type="SUPFAM" id="SSF52266">
    <property type="entry name" value="SGNH hydrolase"/>
    <property type="match status" value="1"/>
</dbReference>
<feature type="non-terminal residue" evidence="6">
    <location>
        <position position="1"/>
    </location>
</feature>
<sequence>MNSHNQLFLLISLFLILYLSGQKVAQAEAGHHRLTKLFVFGDSYADTGNIQKSVANSWKDPYGITFPGKPAGRFSDGRVLTDFIAEYLKVKSPIPYRLSKVVPHHLKYGVNFAFGGTGVFNTLVPLPNMTTQIDLLQQLIKDKAYNALDLTESVALVSVAGNDYGYYLQTNGSTQVYYLLFTLETFIPSFERKNLSRYYILYTMFNLASFFSPLTFDSILGIPYFVASVVNQTARNLIRIKGLGVKKIVVGALPPLGCLPQITAATSFQRCNATSNSLVLLHNTLLNQAVTRLNEQSKENSFVILNLYESFLSVLNHPSTHHIEKKLKPCCVGVSRQYSCGSVDKNNVKKYVVCDDPKSTFFWDLVHPTQAGWHAVYDKLRTMNALQQIHN</sequence>
<dbReference type="AlphaFoldDB" id="A0A371FDG1"/>
<keyword evidence="7" id="KW-1185">Reference proteome</keyword>
<evidence type="ECO:0000256" key="3">
    <source>
        <dbReference type="ARBA" id="ARBA00022963"/>
    </source>
</evidence>
<proteinExistence type="inferred from homology"/>
<keyword evidence="3" id="KW-0442">Lipid degradation</keyword>
<dbReference type="PANTHER" id="PTHR46020:SF32">
    <property type="entry name" value="GDSL ESTERASE_LIPASE"/>
    <property type="match status" value="1"/>
</dbReference>
<gene>
    <name evidence="6" type="ORF">CR513_43681</name>
</gene>
<dbReference type="PANTHER" id="PTHR46020">
    <property type="entry name" value="OSJNBB0059K02.9 PROTEIN"/>
    <property type="match status" value="1"/>
</dbReference>
<dbReference type="Proteomes" id="UP000257109">
    <property type="component" value="Unassembled WGS sequence"/>
</dbReference>
<keyword evidence="5" id="KW-0732">Signal</keyword>
<name>A0A371FDG1_MUCPR</name>
<evidence type="ECO:0000256" key="2">
    <source>
        <dbReference type="ARBA" id="ARBA00022801"/>
    </source>
</evidence>
<accession>A0A371FDG1</accession>
<comment type="caution">
    <text evidence="6">The sequence shown here is derived from an EMBL/GenBank/DDBJ whole genome shotgun (WGS) entry which is preliminary data.</text>
</comment>
<dbReference type="STRING" id="157652.A0A371FDG1"/>
<organism evidence="6 7">
    <name type="scientific">Mucuna pruriens</name>
    <name type="common">Velvet bean</name>
    <name type="synonym">Dolichos pruriens</name>
    <dbReference type="NCBI Taxonomy" id="157652"/>
    <lineage>
        <taxon>Eukaryota</taxon>
        <taxon>Viridiplantae</taxon>
        <taxon>Streptophyta</taxon>
        <taxon>Embryophyta</taxon>
        <taxon>Tracheophyta</taxon>
        <taxon>Spermatophyta</taxon>
        <taxon>Magnoliopsida</taxon>
        <taxon>eudicotyledons</taxon>
        <taxon>Gunneridae</taxon>
        <taxon>Pentapetalae</taxon>
        <taxon>rosids</taxon>
        <taxon>fabids</taxon>
        <taxon>Fabales</taxon>
        <taxon>Fabaceae</taxon>
        <taxon>Papilionoideae</taxon>
        <taxon>50 kb inversion clade</taxon>
        <taxon>NPAAA clade</taxon>
        <taxon>indigoferoid/millettioid clade</taxon>
        <taxon>Phaseoleae</taxon>
        <taxon>Mucuna</taxon>
    </lineage>
</organism>
<comment type="similarity">
    <text evidence="1">Belongs to the 'GDSL' lipolytic enzyme family.</text>
</comment>
<keyword evidence="2" id="KW-0378">Hydrolase</keyword>